<reference evidence="4" key="1">
    <citation type="submission" date="2025-08" db="UniProtKB">
        <authorList>
            <consortium name="RefSeq"/>
        </authorList>
    </citation>
    <scope>IDENTIFICATION</scope>
</reference>
<gene>
    <name evidence="4" type="primary">CCDC83</name>
</gene>
<organism evidence="3 4">
    <name type="scientific">Notechis scutatus</name>
    <name type="common">mainland tiger snake</name>
    <dbReference type="NCBI Taxonomy" id="8663"/>
    <lineage>
        <taxon>Eukaryota</taxon>
        <taxon>Metazoa</taxon>
        <taxon>Chordata</taxon>
        <taxon>Craniata</taxon>
        <taxon>Vertebrata</taxon>
        <taxon>Euteleostomi</taxon>
        <taxon>Lepidosauria</taxon>
        <taxon>Squamata</taxon>
        <taxon>Bifurcata</taxon>
        <taxon>Unidentata</taxon>
        <taxon>Episquamata</taxon>
        <taxon>Toxicofera</taxon>
        <taxon>Serpentes</taxon>
        <taxon>Colubroidea</taxon>
        <taxon>Elapidae</taxon>
        <taxon>Hydrophiinae</taxon>
        <taxon>Notechis</taxon>
    </lineage>
</organism>
<dbReference type="GeneID" id="113420551"/>
<dbReference type="CTD" id="220047"/>
<feature type="compositionally biased region" description="Basic residues" evidence="2">
    <location>
        <begin position="1"/>
        <end position="13"/>
    </location>
</feature>
<protein>
    <submittedName>
        <fullName evidence="4">Coiled-coil domain-containing protein 83</fullName>
    </submittedName>
</protein>
<dbReference type="PANTHER" id="PTHR21468">
    <property type="entry name" value="HSD9"/>
    <property type="match status" value="1"/>
</dbReference>
<feature type="coiled-coil region" evidence="1">
    <location>
        <begin position="34"/>
        <end position="93"/>
    </location>
</feature>
<dbReference type="PANTHER" id="PTHR21468:SF1">
    <property type="entry name" value="COILED-COIL DOMAIN-CONTAINING PROTEIN 83"/>
    <property type="match status" value="1"/>
</dbReference>
<dbReference type="KEGG" id="nss:113420551"/>
<sequence length="407" mass="48658">MAKEKKKEKKKKGTSQLPKEPRTYFPEALLAFQIQIKEDVIDQLLGEIRQLEAENERNKERNLQLKFEQIENIRALLTALKEQEKELEKVEIVTRDDVEKAMMAKWQYIKDQEKLIRDMRFQIHYVEQKLVQKQTEIDYWTAYKNVGSTEHGNQIRFLEQDIKKLKEDLEEMTEFFRISLEEAKERIDKTTLRQMELKKEWATENAVKHIDKISRREIKEYEWLKEEVEAYRKEVAALEEAVHEMEEENIYLINKLFERRLQFLKVPRKLYLTQGAGLQVPGKNLDQEEAEEDGMPARELVISVDPKSSEEKRELEKASWKDFEVVYLRGMSPNQFLPPLLYEDTNDFKEYKELGPLDLKLMCTVGEQMPIHEDIKEMPSKTQFEERYDPNKSAQHITYRMIKSVFP</sequence>
<evidence type="ECO:0000256" key="1">
    <source>
        <dbReference type="SAM" id="Coils"/>
    </source>
</evidence>
<dbReference type="Proteomes" id="UP000504612">
    <property type="component" value="Unplaced"/>
</dbReference>
<keyword evidence="1" id="KW-0175">Coiled coil</keyword>
<feature type="coiled-coil region" evidence="1">
    <location>
        <begin position="148"/>
        <end position="255"/>
    </location>
</feature>
<dbReference type="RefSeq" id="XP_026536296.1">
    <property type="nucleotide sequence ID" value="XM_026680511.1"/>
</dbReference>
<dbReference type="AlphaFoldDB" id="A0A6J1UZ66"/>
<evidence type="ECO:0000313" key="3">
    <source>
        <dbReference type="Proteomes" id="UP000504612"/>
    </source>
</evidence>
<proteinExistence type="predicted"/>
<evidence type="ECO:0000256" key="2">
    <source>
        <dbReference type="SAM" id="MobiDB-lite"/>
    </source>
</evidence>
<accession>A0A6J1UZ66</accession>
<dbReference type="InterPro" id="IPR026702">
    <property type="entry name" value="CCDC83"/>
</dbReference>
<keyword evidence="3" id="KW-1185">Reference proteome</keyword>
<evidence type="ECO:0000313" key="4">
    <source>
        <dbReference type="RefSeq" id="XP_026536296.1"/>
    </source>
</evidence>
<feature type="region of interest" description="Disordered" evidence="2">
    <location>
        <begin position="1"/>
        <end position="20"/>
    </location>
</feature>
<name>A0A6J1UZ66_9SAUR</name>